<evidence type="ECO:0000313" key="2">
    <source>
        <dbReference type="Proteomes" id="UP000681290"/>
    </source>
</evidence>
<comment type="caution">
    <text evidence="1">The sequence shown here is derived from an EMBL/GenBank/DDBJ whole genome shotgun (WGS) entry which is preliminary data.</text>
</comment>
<protein>
    <submittedName>
        <fullName evidence="1">Uncharacterized protein</fullName>
    </submittedName>
</protein>
<accession>A0ABQ4MYD4</accession>
<reference evidence="1 2" key="1">
    <citation type="submission" date="2021-03" db="EMBL/GenBank/DDBJ databases">
        <title>Antimicrobial resistance genes in bacteria isolated from Japanese honey, and their potential for conferring macrolide and lincosamide resistance in the American foulbrood pathogen Paenibacillus larvae.</title>
        <authorList>
            <person name="Okamoto M."/>
            <person name="Kumagai M."/>
            <person name="Kanamori H."/>
            <person name="Takamatsu D."/>
        </authorList>
    </citation>
    <scope>NUCLEOTIDE SEQUENCE [LARGE SCALE GENOMIC DNA]</scope>
    <source>
        <strain evidence="1 2">J15TS10</strain>
    </source>
</reference>
<proteinExistence type="predicted"/>
<sequence length="148" mass="17173">MKIILKVIDKKCLPKVAELVEIMWYKGVNVSRVGEEDSLIKGTSLSLSWDKWLDDERWKGHSKFKEYIYFEIEYTNSEQKLSIEVDENACFVDIRAVHRAAEYISERCNSLISMDKGEWIQLSEYRSIVGGYTKTSFSDAVQQSLSDI</sequence>
<gene>
    <name evidence="1" type="ORF">J15TS10_47280</name>
</gene>
<dbReference type="Proteomes" id="UP000681290">
    <property type="component" value="Unassembled WGS sequence"/>
</dbReference>
<evidence type="ECO:0000313" key="1">
    <source>
        <dbReference type="EMBL" id="GIP60914.1"/>
    </source>
</evidence>
<dbReference type="RefSeq" id="WP_213594857.1">
    <property type="nucleotide sequence ID" value="NZ_BOSM01000013.1"/>
</dbReference>
<name>A0ABQ4MYD4_9BACL</name>
<keyword evidence="2" id="KW-1185">Reference proteome</keyword>
<dbReference type="EMBL" id="BOSM01000013">
    <property type="protein sequence ID" value="GIP60914.1"/>
    <property type="molecule type" value="Genomic_DNA"/>
</dbReference>
<organism evidence="1 2">
    <name type="scientific">Paenibacillus woosongensis</name>
    <dbReference type="NCBI Taxonomy" id="307580"/>
    <lineage>
        <taxon>Bacteria</taxon>
        <taxon>Bacillati</taxon>
        <taxon>Bacillota</taxon>
        <taxon>Bacilli</taxon>
        <taxon>Bacillales</taxon>
        <taxon>Paenibacillaceae</taxon>
        <taxon>Paenibacillus</taxon>
    </lineage>
</organism>